<protein>
    <submittedName>
        <fullName evidence="3">Cysteine hydrolase family protein</fullName>
    </submittedName>
</protein>
<evidence type="ECO:0000313" key="4">
    <source>
        <dbReference type="Proteomes" id="UP001597492"/>
    </source>
</evidence>
<keyword evidence="4" id="KW-1185">Reference proteome</keyword>
<dbReference type="Proteomes" id="UP001597492">
    <property type="component" value="Unassembled WGS sequence"/>
</dbReference>
<dbReference type="SUPFAM" id="SSF52499">
    <property type="entry name" value="Isochorismatase-like hydrolases"/>
    <property type="match status" value="1"/>
</dbReference>
<dbReference type="InterPro" id="IPR000868">
    <property type="entry name" value="Isochorismatase-like_dom"/>
</dbReference>
<dbReference type="GO" id="GO:0016787">
    <property type="term" value="F:hydrolase activity"/>
    <property type="evidence" value="ECO:0007669"/>
    <property type="project" value="UniProtKB-KW"/>
</dbReference>
<evidence type="ECO:0000313" key="3">
    <source>
        <dbReference type="EMBL" id="MFD2756766.1"/>
    </source>
</evidence>
<dbReference type="Gene3D" id="3.40.50.850">
    <property type="entry name" value="Isochorismatase-like"/>
    <property type="match status" value="1"/>
</dbReference>
<evidence type="ECO:0000256" key="1">
    <source>
        <dbReference type="ARBA" id="ARBA00022801"/>
    </source>
</evidence>
<dbReference type="InterPro" id="IPR036380">
    <property type="entry name" value="Isochorismatase-like_sf"/>
</dbReference>
<sequence>MTDGWLVVIDPQAVFASPETSPWGTPAFADAWPNIERLAAEFGDRVVVTRWLPTADRSGSWGDYFAEWPFADVPADDPLYDLVPGAAALSPHPTVDLPTFGKWGDELRAATRDAQHLTLCGVSTDCCVIATALAAADAGKHVRVVRDACAASTPENGAAALAVMSLFAPQLTLVGR</sequence>
<name>A0ABW5UT13_9MICO</name>
<evidence type="ECO:0000259" key="2">
    <source>
        <dbReference type="Pfam" id="PF00857"/>
    </source>
</evidence>
<dbReference type="EMBL" id="JBHUNE010000001">
    <property type="protein sequence ID" value="MFD2756766.1"/>
    <property type="molecule type" value="Genomic_DNA"/>
</dbReference>
<organism evidence="3 4">
    <name type="scientific">Gulosibacter faecalis</name>
    <dbReference type="NCBI Taxonomy" id="272240"/>
    <lineage>
        <taxon>Bacteria</taxon>
        <taxon>Bacillati</taxon>
        <taxon>Actinomycetota</taxon>
        <taxon>Actinomycetes</taxon>
        <taxon>Micrococcales</taxon>
        <taxon>Microbacteriaceae</taxon>
        <taxon>Gulosibacter</taxon>
    </lineage>
</organism>
<gene>
    <name evidence="3" type="ORF">ACFSW7_00040</name>
</gene>
<dbReference type="Pfam" id="PF00857">
    <property type="entry name" value="Isochorismatase"/>
    <property type="match status" value="1"/>
</dbReference>
<accession>A0ABW5UT13</accession>
<dbReference type="InterPro" id="IPR050272">
    <property type="entry name" value="Isochorismatase-like_hydrls"/>
</dbReference>
<keyword evidence="1 3" id="KW-0378">Hydrolase</keyword>
<dbReference type="RefSeq" id="WP_019619603.1">
    <property type="nucleotide sequence ID" value="NZ_JBHUNE010000001.1"/>
</dbReference>
<dbReference type="PANTHER" id="PTHR43540">
    <property type="entry name" value="PEROXYUREIDOACRYLATE/UREIDOACRYLATE AMIDOHYDROLASE-RELATED"/>
    <property type="match status" value="1"/>
</dbReference>
<proteinExistence type="predicted"/>
<comment type="caution">
    <text evidence="3">The sequence shown here is derived from an EMBL/GenBank/DDBJ whole genome shotgun (WGS) entry which is preliminary data.</text>
</comment>
<reference evidence="4" key="1">
    <citation type="journal article" date="2019" name="Int. J. Syst. Evol. Microbiol.">
        <title>The Global Catalogue of Microorganisms (GCM) 10K type strain sequencing project: providing services to taxonomists for standard genome sequencing and annotation.</title>
        <authorList>
            <consortium name="The Broad Institute Genomics Platform"/>
            <consortium name="The Broad Institute Genome Sequencing Center for Infectious Disease"/>
            <person name="Wu L."/>
            <person name="Ma J."/>
        </authorList>
    </citation>
    <scope>NUCLEOTIDE SEQUENCE [LARGE SCALE GENOMIC DNA]</scope>
    <source>
        <strain evidence="4">TISTR 1514</strain>
    </source>
</reference>
<feature type="domain" description="Isochorismatase-like" evidence="2">
    <location>
        <begin position="5"/>
        <end position="172"/>
    </location>
</feature>